<keyword evidence="3" id="KW-0067">ATP-binding</keyword>
<keyword evidence="1" id="KW-0472">Membrane</keyword>
<evidence type="ECO:0000313" key="3">
    <source>
        <dbReference type="EMBL" id="KKQ74418.1"/>
    </source>
</evidence>
<dbReference type="Gene3D" id="2.40.50.140">
    <property type="entry name" value="Nucleic acid-binding proteins"/>
    <property type="match status" value="1"/>
</dbReference>
<dbReference type="Pfam" id="PF00565">
    <property type="entry name" value="SNase"/>
    <property type="match status" value="1"/>
</dbReference>
<evidence type="ECO:0000313" key="4">
    <source>
        <dbReference type="Proteomes" id="UP000034498"/>
    </source>
</evidence>
<dbReference type="InterPro" id="IPR002071">
    <property type="entry name" value="Thermonucl_AS"/>
</dbReference>
<keyword evidence="3" id="KW-0378">Hydrolase</keyword>
<gene>
    <name evidence="3" type="ORF">US94_C0005G0014</name>
</gene>
<comment type="caution">
    <text evidence="3">The sequence shown here is derived from an EMBL/GenBank/DDBJ whole genome shotgun (WGS) entry which is preliminary data.</text>
</comment>
<evidence type="ECO:0000259" key="2">
    <source>
        <dbReference type="PROSITE" id="PS50830"/>
    </source>
</evidence>
<keyword evidence="1" id="KW-0812">Transmembrane</keyword>
<dbReference type="PROSITE" id="PS01123">
    <property type="entry name" value="TNASE_1"/>
    <property type="match status" value="1"/>
</dbReference>
<protein>
    <submittedName>
        <fullName evidence="3">Nucleic acid binding OB-fold tRNA/helicase-type</fullName>
    </submittedName>
</protein>
<dbReference type="PROSITE" id="PS50830">
    <property type="entry name" value="TNASE_3"/>
    <property type="match status" value="1"/>
</dbReference>
<name>A0A0G0K3W6_9BACT</name>
<dbReference type="Proteomes" id="UP000034498">
    <property type="component" value="Unassembled WGS sequence"/>
</dbReference>
<dbReference type="InterPro" id="IPR035437">
    <property type="entry name" value="SNase_OB-fold_sf"/>
</dbReference>
<dbReference type="EMBL" id="LBUX01000005">
    <property type="protein sequence ID" value="KKQ74418.1"/>
    <property type="molecule type" value="Genomic_DNA"/>
</dbReference>
<dbReference type="GO" id="GO:0004386">
    <property type="term" value="F:helicase activity"/>
    <property type="evidence" value="ECO:0007669"/>
    <property type="project" value="UniProtKB-KW"/>
</dbReference>
<dbReference type="InterPro" id="IPR012340">
    <property type="entry name" value="NA-bd_OB-fold"/>
</dbReference>
<evidence type="ECO:0000256" key="1">
    <source>
        <dbReference type="SAM" id="Phobius"/>
    </source>
</evidence>
<dbReference type="GO" id="GO:0003676">
    <property type="term" value="F:nucleic acid binding"/>
    <property type="evidence" value="ECO:0007669"/>
    <property type="project" value="InterPro"/>
</dbReference>
<dbReference type="InterPro" id="IPR016071">
    <property type="entry name" value="Staphylococal_nuclease_OB-fold"/>
</dbReference>
<feature type="domain" description="TNase-like" evidence="2">
    <location>
        <begin position="1"/>
        <end position="131"/>
    </location>
</feature>
<proteinExistence type="predicted"/>
<dbReference type="Gene3D" id="2.40.50.90">
    <property type="match status" value="1"/>
</dbReference>
<keyword evidence="3" id="KW-0347">Helicase</keyword>
<dbReference type="STRING" id="1618336.US94_C0005G0014"/>
<sequence length="469" mass="51758">MIYQVQVSRVIDGDTIEVTGLEGLPSTIRLLYVDTPEEDEPFFESAKNFTGQLQGQTIDLLISQEKDEQVDNPIYNRTLAVIIFQDQVFNTRLLEQGLASYYATSNSVLKSDAWLAILQQAQQERIGLWASAGSLIMSELLPDPIGSDAEGEWIEIYNPSNEQVILSRFLLDQYLIAFGQTISPKSYKVFHRNQTEVTLNNSGDSVKLFFPGGLLISETSYGDADEGFSWALIDNIWGWTATLTPGEPNILSSAQLKDADENIKENLDIPINSDPVKIKTGEFRNYENYLVTITGTVVETSGNTFYLDDGSGKAKVYIQAATEIDKPEMHKGDIFEVTGIVNLYRDNWRILPQKQEDVSLIKALTKQASETISVAKKSTAKVAASTKKSSSSTVKARSPTANKIAEEVAGAENQNPTTQIKGSKAPWGIQFAKAITGLALIFLIILIVRAIRFKKHNPVIGGNFGDDLT</sequence>
<dbReference type="SUPFAM" id="SSF74853">
    <property type="entry name" value="Lamin A/C globular tail domain"/>
    <property type="match status" value="1"/>
</dbReference>
<dbReference type="InterPro" id="IPR036415">
    <property type="entry name" value="Lamin_tail_dom_sf"/>
</dbReference>
<dbReference type="Pfam" id="PF00932">
    <property type="entry name" value="LTD"/>
    <property type="match status" value="1"/>
</dbReference>
<reference evidence="3 4" key="1">
    <citation type="journal article" date="2015" name="Nature">
        <title>rRNA introns, odd ribosomes, and small enigmatic genomes across a large radiation of phyla.</title>
        <authorList>
            <person name="Brown C.T."/>
            <person name="Hug L.A."/>
            <person name="Thomas B.C."/>
            <person name="Sharon I."/>
            <person name="Castelle C.J."/>
            <person name="Singh A."/>
            <person name="Wilkins M.J."/>
            <person name="Williams K.H."/>
            <person name="Banfield J.F."/>
        </authorList>
    </citation>
    <scope>NUCLEOTIDE SEQUENCE [LARGE SCALE GENOMIC DNA]</scope>
</reference>
<dbReference type="AlphaFoldDB" id="A0A0G0K3W6"/>
<dbReference type="SUPFAM" id="SSF50199">
    <property type="entry name" value="Staphylococcal nuclease"/>
    <property type="match status" value="1"/>
</dbReference>
<dbReference type="SMART" id="SM00318">
    <property type="entry name" value="SNc"/>
    <property type="match status" value="1"/>
</dbReference>
<feature type="transmembrane region" description="Helical" evidence="1">
    <location>
        <begin position="427"/>
        <end position="448"/>
    </location>
</feature>
<keyword evidence="3" id="KW-0547">Nucleotide-binding</keyword>
<dbReference type="InterPro" id="IPR001322">
    <property type="entry name" value="Lamin_tail_dom"/>
</dbReference>
<accession>A0A0G0K3W6</accession>
<keyword evidence="1" id="KW-1133">Transmembrane helix</keyword>
<organism evidence="3 4">
    <name type="scientific">Berkelbacteria bacterium GW2011_GWB1_38_5</name>
    <dbReference type="NCBI Taxonomy" id="1618336"/>
    <lineage>
        <taxon>Bacteria</taxon>
        <taxon>Candidatus Berkelbacteria</taxon>
    </lineage>
</organism>
<dbReference type="GO" id="GO:0004518">
    <property type="term" value="F:nuclease activity"/>
    <property type="evidence" value="ECO:0007669"/>
    <property type="project" value="InterPro"/>
</dbReference>